<dbReference type="PROSITE" id="PS50888">
    <property type="entry name" value="BHLH"/>
    <property type="match status" value="1"/>
</dbReference>
<dbReference type="RefSeq" id="XP_002431291.1">
    <property type="nucleotide sequence ID" value="XM_002431246.1"/>
</dbReference>
<dbReference type="PANTHER" id="PTHR45776">
    <property type="entry name" value="MIP04163P"/>
    <property type="match status" value="1"/>
</dbReference>
<evidence type="ECO:0000313" key="11">
    <source>
        <dbReference type="EnsemblMetazoa" id="PHUM519440-PA"/>
    </source>
</evidence>
<dbReference type="OMA" id="KTEFTGT"/>
<accession>E0VYU7</accession>
<dbReference type="VEuPathDB" id="VectorBase:PHUM519440"/>
<evidence type="ECO:0000256" key="4">
    <source>
        <dbReference type="ARBA" id="ARBA00023125"/>
    </source>
</evidence>
<dbReference type="OrthoDB" id="6242697at2759"/>
<name>E0VYU7_PEDHC</name>
<dbReference type="GO" id="GO:0000981">
    <property type="term" value="F:DNA-binding transcription factor activity, RNA polymerase II-specific"/>
    <property type="evidence" value="ECO:0007669"/>
    <property type="project" value="TreeGrafter"/>
</dbReference>
<gene>
    <name evidence="11" type="primary">8233276</name>
    <name evidence="10" type="ORF">Phum_PHUM519440</name>
</gene>
<evidence type="ECO:0000313" key="10">
    <source>
        <dbReference type="EMBL" id="EEB18553.1"/>
    </source>
</evidence>
<dbReference type="HOGENOM" id="CLU_542197_0_0_1"/>
<dbReference type="InterPro" id="IPR036638">
    <property type="entry name" value="HLH_DNA-bd_sf"/>
</dbReference>
<dbReference type="Proteomes" id="UP000009046">
    <property type="component" value="Unassembled WGS sequence"/>
</dbReference>
<dbReference type="KEGG" id="phu:Phum_PHUM519440"/>
<dbReference type="AlphaFoldDB" id="E0VYU7"/>
<sequence>MDESGIYLNYDLQESNLDFLTSDVSDNDAGRSSIEMQNFDYYELQSKTVPLSTSIGASSTIKIAPVKSRTQFKQILMWSQEFLEQQKEQDKKKNDDVTKVNKPISNPVSVPRNIQSLKVPSHVLQVTTKLQHPTKYHIKAKQENQVWQYLNSAQPENVFMRKSGVQSEPITQEPKAKSKLEYNSVTCPTLPSPEILSPSASRASVTTSTGTSDTEDLYETVLALEAEKNDSACKSQNFYGSYLSVDSSIKNSNNDSSPSNNFKVKSSSYGEIDPKDRLKKDNHNMIERRRRYNINDRIKELADLLPKTNDPHYDLVRDNRQNKGAILKSSVDYIKLLKKDNNRLKEIEFDNKQLQSQSKKLLLRIQELEKQARENGLPIENSVWKVVSHKDLINNFMKDDTQSKYFFQCNTTDQETENTKNKKVGDCNDNDKEMMVTSPTYQKLFTSNLSECTDEFLNVNTESDFEMSDAYVHSRAINAKNYRPQDALFLILKYEIAIFICDG</sequence>
<reference evidence="10" key="1">
    <citation type="submission" date="2007-04" db="EMBL/GenBank/DDBJ databases">
        <title>Annotation of Pediculus humanus corporis strain USDA.</title>
        <authorList>
            <person name="Kirkness E."/>
            <person name="Hannick L."/>
            <person name="Hass B."/>
            <person name="Bruggner R."/>
            <person name="Lawson D."/>
            <person name="Bidwell S."/>
            <person name="Joardar V."/>
            <person name="Caler E."/>
            <person name="Walenz B."/>
            <person name="Inman J."/>
            <person name="Schobel S."/>
            <person name="Galinsky K."/>
            <person name="Amedeo P."/>
            <person name="Strausberg R."/>
        </authorList>
    </citation>
    <scope>NUCLEOTIDE SEQUENCE</scope>
    <source>
        <strain evidence="10">USDA</strain>
    </source>
</reference>
<comment type="similarity">
    <text evidence="2">Belongs to the MiT/TFE family.</text>
</comment>
<keyword evidence="6" id="KW-0539">Nucleus</keyword>
<evidence type="ECO:0000256" key="5">
    <source>
        <dbReference type="ARBA" id="ARBA00023163"/>
    </source>
</evidence>
<dbReference type="Pfam" id="PF00010">
    <property type="entry name" value="HLH"/>
    <property type="match status" value="1"/>
</dbReference>
<evidence type="ECO:0000256" key="1">
    <source>
        <dbReference type="ARBA" id="ARBA00004123"/>
    </source>
</evidence>
<feature type="compositionally biased region" description="Polar residues" evidence="8">
    <location>
        <begin position="198"/>
        <end position="212"/>
    </location>
</feature>
<dbReference type="CTD" id="8233276"/>
<evidence type="ECO:0000313" key="12">
    <source>
        <dbReference type="Proteomes" id="UP000009046"/>
    </source>
</evidence>
<dbReference type="EMBL" id="DS235848">
    <property type="protein sequence ID" value="EEB18553.1"/>
    <property type="molecule type" value="Genomic_DNA"/>
</dbReference>
<evidence type="ECO:0000256" key="6">
    <source>
        <dbReference type="ARBA" id="ARBA00023242"/>
    </source>
</evidence>
<feature type="region of interest" description="Disordered" evidence="8">
    <location>
        <begin position="191"/>
        <end position="212"/>
    </location>
</feature>
<keyword evidence="4" id="KW-0238">DNA-binding</keyword>
<keyword evidence="3" id="KW-0805">Transcription regulation</keyword>
<dbReference type="Pfam" id="PF15951">
    <property type="entry name" value="MITF_TFEB_C_3_N"/>
    <property type="match status" value="1"/>
</dbReference>
<dbReference type="EnsemblMetazoa" id="PHUM519440-RA">
    <property type="protein sequence ID" value="PHUM519440-PA"/>
    <property type="gene ID" value="PHUM519440"/>
</dbReference>
<feature type="compositionally biased region" description="Low complexity" evidence="8">
    <location>
        <begin position="250"/>
        <end position="261"/>
    </location>
</feature>
<dbReference type="InterPro" id="IPR011598">
    <property type="entry name" value="bHLH_dom"/>
</dbReference>
<feature type="region of interest" description="Disordered" evidence="8">
    <location>
        <begin position="250"/>
        <end position="277"/>
    </location>
</feature>
<reference evidence="11" key="3">
    <citation type="submission" date="2020-05" db="UniProtKB">
        <authorList>
            <consortium name="EnsemblMetazoa"/>
        </authorList>
    </citation>
    <scope>IDENTIFICATION</scope>
    <source>
        <strain evidence="11">USDA</strain>
    </source>
</reference>
<dbReference type="InterPro" id="IPR031867">
    <property type="entry name" value="MiT/TFE_N"/>
</dbReference>
<dbReference type="GO" id="GO:0005634">
    <property type="term" value="C:nucleus"/>
    <property type="evidence" value="ECO:0007669"/>
    <property type="project" value="UniProtKB-SubCell"/>
</dbReference>
<evidence type="ECO:0000256" key="8">
    <source>
        <dbReference type="SAM" id="MobiDB-lite"/>
    </source>
</evidence>
<organism>
    <name type="scientific">Pediculus humanus subsp. corporis</name>
    <name type="common">Body louse</name>
    <dbReference type="NCBI Taxonomy" id="121224"/>
    <lineage>
        <taxon>Eukaryota</taxon>
        <taxon>Metazoa</taxon>
        <taxon>Ecdysozoa</taxon>
        <taxon>Arthropoda</taxon>
        <taxon>Hexapoda</taxon>
        <taxon>Insecta</taxon>
        <taxon>Pterygota</taxon>
        <taxon>Neoptera</taxon>
        <taxon>Paraneoptera</taxon>
        <taxon>Psocodea</taxon>
        <taxon>Troctomorpha</taxon>
        <taxon>Phthiraptera</taxon>
        <taxon>Anoplura</taxon>
        <taxon>Pediculidae</taxon>
        <taxon>Pediculus</taxon>
    </lineage>
</organism>
<keyword evidence="7" id="KW-0175">Coiled coil</keyword>
<dbReference type="eggNOG" id="KOG1318">
    <property type="taxonomic scope" value="Eukaryota"/>
</dbReference>
<dbReference type="PANTHER" id="PTHR45776:SF2">
    <property type="entry name" value="MIP04163P"/>
    <property type="match status" value="1"/>
</dbReference>
<dbReference type="GO" id="GO:0046983">
    <property type="term" value="F:protein dimerization activity"/>
    <property type="evidence" value="ECO:0007669"/>
    <property type="project" value="InterPro"/>
</dbReference>
<reference evidence="10" key="2">
    <citation type="submission" date="2007-04" db="EMBL/GenBank/DDBJ databases">
        <title>The genome of the human body louse.</title>
        <authorList>
            <consortium name="The Human Body Louse Genome Consortium"/>
            <person name="Kirkness E."/>
            <person name="Walenz B."/>
            <person name="Hass B."/>
            <person name="Bruggner R."/>
            <person name="Strausberg R."/>
        </authorList>
    </citation>
    <scope>NUCLEOTIDE SEQUENCE</scope>
    <source>
        <strain evidence="10">USDA</strain>
    </source>
</reference>
<proteinExistence type="inferred from homology"/>
<protein>
    <submittedName>
        <fullName evidence="10 11">Transcription factor EB, putative</fullName>
    </submittedName>
</protein>
<dbReference type="EMBL" id="AAZO01006309">
    <property type="status" value="NOT_ANNOTATED_CDS"/>
    <property type="molecule type" value="Genomic_DNA"/>
</dbReference>
<dbReference type="GeneID" id="8233276"/>
<dbReference type="Gene3D" id="4.10.280.10">
    <property type="entry name" value="Helix-loop-helix DNA-binding domain"/>
    <property type="match status" value="1"/>
</dbReference>
<dbReference type="InParanoid" id="E0VYU7"/>
<keyword evidence="5" id="KW-0804">Transcription</keyword>
<evidence type="ECO:0000256" key="7">
    <source>
        <dbReference type="SAM" id="Coils"/>
    </source>
</evidence>
<dbReference type="CDD" id="cd11397">
    <property type="entry name" value="bHLHzip_MITF_like"/>
    <property type="match status" value="1"/>
</dbReference>
<evidence type="ECO:0000256" key="2">
    <source>
        <dbReference type="ARBA" id="ARBA00008289"/>
    </source>
</evidence>
<comment type="subcellular location">
    <subcellularLocation>
        <location evidence="1">Nucleus</location>
    </subcellularLocation>
</comment>
<dbReference type="SMART" id="SM00353">
    <property type="entry name" value="HLH"/>
    <property type="match status" value="1"/>
</dbReference>
<feature type="coiled-coil region" evidence="7">
    <location>
        <begin position="337"/>
        <end position="371"/>
    </location>
</feature>
<dbReference type="STRING" id="121224.E0VYU7"/>
<feature type="compositionally biased region" description="Basic and acidic residues" evidence="8">
    <location>
        <begin position="87"/>
        <end position="99"/>
    </location>
</feature>
<dbReference type="GO" id="GO:0000978">
    <property type="term" value="F:RNA polymerase II cis-regulatory region sequence-specific DNA binding"/>
    <property type="evidence" value="ECO:0007669"/>
    <property type="project" value="TreeGrafter"/>
</dbReference>
<evidence type="ECO:0000256" key="3">
    <source>
        <dbReference type="ARBA" id="ARBA00023015"/>
    </source>
</evidence>
<dbReference type="SUPFAM" id="SSF47459">
    <property type="entry name" value="HLH, helix-loop-helix DNA-binding domain"/>
    <property type="match status" value="1"/>
</dbReference>
<keyword evidence="12" id="KW-1185">Reference proteome</keyword>
<feature type="region of interest" description="Disordered" evidence="8">
    <location>
        <begin position="87"/>
        <end position="109"/>
    </location>
</feature>
<evidence type="ECO:0000259" key="9">
    <source>
        <dbReference type="PROSITE" id="PS50888"/>
    </source>
</evidence>
<feature type="domain" description="BHLH" evidence="9">
    <location>
        <begin position="278"/>
        <end position="337"/>
    </location>
</feature>